<feature type="signal peptide" evidence="5">
    <location>
        <begin position="1"/>
        <end position="35"/>
    </location>
</feature>
<dbReference type="InterPro" id="IPR029095">
    <property type="entry name" value="NarX-like_N"/>
</dbReference>
<accession>A0A4R2NDD1</accession>
<dbReference type="OrthoDB" id="952521at2"/>
<name>A0A4R2NDD1_9BURK</name>
<feature type="chain" id="PRO_5020622475" evidence="5">
    <location>
        <begin position="36"/>
        <end position="275"/>
    </location>
</feature>
<evidence type="ECO:0000256" key="2">
    <source>
        <dbReference type="ARBA" id="ARBA00022692"/>
    </source>
</evidence>
<evidence type="ECO:0000256" key="1">
    <source>
        <dbReference type="ARBA" id="ARBA00004141"/>
    </source>
</evidence>
<keyword evidence="5" id="KW-0732">Signal</keyword>
<evidence type="ECO:0000313" key="8">
    <source>
        <dbReference type="Proteomes" id="UP000295182"/>
    </source>
</evidence>
<reference evidence="7 8" key="1">
    <citation type="submission" date="2019-03" db="EMBL/GenBank/DDBJ databases">
        <title>Genomic Encyclopedia of Type Strains, Phase IV (KMG-IV): sequencing the most valuable type-strain genomes for metagenomic binning, comparative biology and taxonomic classification.</title>
        <authorList>
            <person name="Goeker M."/>
        </authorList>
    </citation>
    <scope>NUCLEOTIDE SEQUENCE [LARGE SCALE GENOMIC DNA]</scope>
    <source>
        <strain evidence="7 8">DSM 1837</strain>
    </source>
</reference>
<protein>
    <submittedName>
        <fullName evidence="7">PilJ/NarX-like methyl-accepting chemotaxis transducer</fullName>
    </submittedName>
</protein>
<dbReference type="AlphaFoldDB" id="A0A4R2NDD1"/>
<dbReference type="RefSeq" id="WP_119012324.1">
    <property type="nucleotide sequence ID" value="NZ_QXNC01000004.1"/>
</dbReference>
<evidence type="ECO:0000313" key="7">
    <source>
        <dbReference type="EMBL" id="TCP19187.1"/>
    </source>
</evidence>
<proteinExistence type="predicted"/>
<keyword evidence="3" id="KW-1133">Transmembrane helix</keyword>
<keyword evidence="4" id="KW-0472">Membrane</keyword>
<dbReference type="EMBL" id="SLXH01000006">
    <property type="protein sequence ID" value="TCP19187.1"/>
    <property type="molecule type" value="Genomic_DNA"/>
</dbReference>
<feature type="domain" description="NarX-like N-terminal" evidence="6">
    <location>
        <begin position="160"/>
        <end position="214"/>
    </location>
</feature>
<comment type="subcellular location">
    <subcellularLocation>
        <location evidence="1">Membrane</location>
        <topology evidence="1">Multi-pass membrane protein</topology>
    </subcellularLocation>
</comment>
<dbReference type="Proteomes" id="UP000295182">
    <property type="component" value="Unassembled WGS sequence"/>
</dbReference>
<organism evidence="7 8">
    <name type="scientific">Simplicispira metamorpha</name>
    <dbReference type="NCBI Taxonomy" id="80881"/>
    <lineage>
        <taxon>Bacteria</taxon>
        <taxon>Pseudomonadati</taxon>
        <taxon>Pseudomonadota</taxon>
        <taxon>Betaproteobacteria</taxon>
        <taxon>Burkholderiales</taxon>
        <taxon>Comamonadaceae</taxon>
        <taxon>Simplicispira</taxon>
    </lineage>
</organism>
<comment type="caution">
    <text evidence="7">The sequence shown here is derived from an EMBL/GenBank/DDBJ whole genome shotgun (WGS) entry which is preliminary data.</text>
</comment>
<evidence type="ECO:0000256" key="3">
    <source>
        <dbReference type="ARBA" id="ARBA00022989"/>
    </source>
</evidence>
<keyword evidence="8" id="KW-1185">Reference proteome</keyword>
<gene>
    <name evidence="7" type="ORF">EV674_10630</name>
</gene>
<evidence type="ECO:0000256" key="5">
    <source>
        <dbReference type="SAM" id="SignalP"/>
    </source>
</evidence>
<sequence>MLSISPLGAHHARRRTLLQLSAAALLCHSSGAAWAQSTPVTSLQMHRAARFRALSQRIAKAYCQAFLNVQPEDAAMAMASSRQLLRAGLQELGKQPWPDALARPLAQVRQFSEGLDTALPMPPTRQSVADAAVQADKMLQSADAVADGLQKIAPFSTDKLVSTAGQQRMLSQRLAKNYFLAAAGLESKDLREQRTADAAEFKRGLASLAASTVSNTTIRSEMTAGEMQWMFLEAALAREPDLRGLRAVASTSERLLGIMDNLALQYEVALKDLRS</sequence>
<evidence type="ECO:0000256" key="4">
    <source>
        <dbReference type="ARBA" id="ARBA00023136"/>
    </source>
</evidence>
<evidence type="ECO:0000259" key="6">
    <source>
        <dbReference type="Pfam" id="PF13675"/>
    </source>
</evidence>
<dbReference type="Pfam" id="PF13675">
    <property type="entry name" value="PilJ"/>
    <property type="match status" value="1"/>
</dbReference>
<keyword evidence="2" id="KW-0812">Transmembrane</keyword>
<dbReference type="GO" id="GO:0016020">
    <property type="term" value="C:membrane"/>
    <property type="evidence" value="ECO:0007669"/>
    <property type="project" value="UniProtKB-SubCell"/>
</dbReference>